<dbReference type="Gene3D" id="1.25.40.10">
    <property type="entry name" value="Tetratricopeptide repeat domain"/>
    <property type="match status" value="3"/>
</dbReference>
<reference evidence="4 5" key="1">
    <citation type="submission" date="2021-09" db="EMBL/GenBank/DDBJ databases">
        <title>Genomic insights and catalytic innovation underlie evolution of tropane alkaloids biosynthesis.</title>
        <authorList>
            <person name="Wang Y.-J."/>
            <person name="Tian T."/>
            <person name="Huang J.-P."/>
            <person name="Huang S.-X."/>
        </authorList>
    </citation>
    <scope>NUCLEOTIDE SEQUENCE [LARGE SCALE GENOMIC DNA]</scope>
    <source>
        <strain evidence="4">KIB-2018</strain>
        <tissue evidence="4">Leaf</tissue>
    </source>
</reference>
<dbReference type="PANTHER" id="PTHR47939">
    <property type="entry name" value="MEMBRANE-ASSOCIATED SALT-INDUCIBLE PROTEIN-LIKE"/>
    <property type="match status" value="1"/>
</dbReference>
<evidence type="ECO:0000256" key="1">
    <source>
        <dbReference type="ARBA" id="ARBA00007626"/>
    </source>
</evidence>
<dbReference type="PANTHER" id="PTHR47939:SF12">
    <property type="entry name" value="PENTACOTRIPEPTIDE-REPEAT REGION OF PRORP DOMAIN-CONTAINING PROTEIN"/>
    <property type="match status" value="1"/>
</dbReference>
<name>A0AAV8SM95_9ROSI</name>
<comment type="caution">
    <text evidence="4">The sequence shown here is derived from an EMBL/GenBank/DDBJ whole genome shotgun (WGS) entry which is preliminary data.</text>
</comment>
<organism evidence="4 5">
    <name type="scientific">Erythroxylum novogranatense</name>
    <dbReference type="NCBI Taxonomy" id="1862640"/>
    <lineage>
        <taxon>Eukaryota</taxon>
        <taxon>Viridiplantae</taxon>
        <taxon>Streptophyta</taxon>
        <taxon>Embryophyta</taxon>
        <taxon>Tracheophyta</taxon>
        <taxon>Spermatophyta</taxon>
        <taxon>Magnoliopsida</taxon>
        <taxon>eudicotyledons</taxon>
        <taxon>Gunneridae</taxon>
        <taxon>Pentapetalae</taxon>
        <taxon>rosids</taxon>
        <taxon>fabids</taxon>
        <taxon>Malpighiales</taxon>
        <taxon>Erythroxylaceae</taxon>
        <taxon>Erythroxylum</taxon>
    </lineage>
</organism>
<comment type="similarity">
    <text evidence="1">Belongs to the PPR family. P subfamily.</text>
</comment>
<dbReference type="InterPro" id="IPR050667">
    <property type="entry name" value="PPR-containing_protein"/>
</dbReference>
<evidence type="ECO:0000313" key="5">
    <source>
        <dbReference type="Proteomes" id="UP001159364"/>
    </source>
</evidence>
<feature type="repeat" description="PPR" evidence="3">
    <location>
        <begin position="358"/>
        <end position="392"/>
    </location>
</feature>
<evidence type="ECO:0008006" key="6">
    <source>
        <dbReference type="Google" id="ProtNLM"/>
    </source>
</evidence>
<dbReference type="InterPro" id="IPR011990">
    <property type="entry name" value="TPR-like_helical_dom_sf"/>
</dbReference>
<dbReference type="Pfam" id="PF12854">
    <property type="entry name" value="PPR_1"/>
    <property type="match status" value="1"/>
</dbReference>
<proteinExistence type="inferred from homology"/>
<evidence type="ECO:0000256" key="3">
    <source>
        <dbReference type="PROSITE-ProRule" id="PRU00708"/>
    </source>
</evidence>
<gene>
    <name evidence="4" type="ORF">K2173_011846</name>
</gene>
<keyword evidence="5" id="KW-1185">Reference proteome</keyword>
<keyword evidence="2" id="KW-0677">Repeat</keyword>
<feature type="repeat" description="PPR" evidence="3">
    <location>
        <begin position="292"/>
        <end position="326"/>
    </location>
</feature>
<dbReference type="AlphaFoldDB" id="A0AAV8SM95"/>
<evidence type="ECO:0000313" key="4">
    <source>
        <dbReference type="EMBL" id="KAJ8753078.1"/>
    </source>
</evidence>
<dbReference type="InterPro" id="IPR002885">
    <property type="entry name" value="PPR_rpt"/>
</dbReference>
<accession>A0AAV8SM95</accession>
<sequence length="513" mass="59616">MVRLVKLVIRGFSLTEPQFSTHFGYHHGFRHFTTESCHLHTASPFPVNPDHLLRVCTILYQLQHSPDSKLHSKLSSSAFQLTHEFFLQVCNKFPYSWRPVYRFFQYTQQASHSQFSHTSLTFNKMLDIIGKSRNIDLFWNMVEEMGRCGLVNDKTFVLALKTLALARELKKCVQFFHLMNGFGFEYDVERMNKVVESLCKAKLVQEAKFVVMKLKEWITPNDVTYGWLVKGFCDAGDMIEASKMWNLMVDENLEPRIDVFNKMIDTLFKKNEYDEAMKMFDTMRVRRANGLGLPTYDLVIGWLCKRGKLGQAKILFDDMLKRGVQADNSTLESLVFGLLVKRRVQEAYKVVEVIEKPDIGVYHALIKGFVRLRRPSEASQVFREMIKRGCEPVMHTYVMLLQGHLGKRGRKGQDPLVNFDTIFVGGLVKAGKLQEATKYVERTMKRGLEVPKFDYNKFLHYYSSEDGVLMFEEMGKKLRKIGLMDLADIFSRYGEKMATRARRRNRAVESLEV</sequence>
<protein>
    <recommendedName>
        <fullName evidence="6">Pentatricopeptide repeat-containing protein</fullName>
    </recommendedName>
</protein>
<evidence type="ECO:0000256" key="2">
    <source>
        <dbReference type="ARBA" id="ARBA00022737"/>
    </source>
</evidence>
<dbReference type="Pfam" id="PF01535">
    <property type="entry name" value="PPR"/>
    <property type="match status" value="1"/>
</dbReference>
<dbReference type="Proteomes" id="UP001159364">
    <property type="component" value="Linkage Group LG10"/>
</dbReference>
<feature type="repeat" description="PPR" evidence="3">
    <location>
        <begin position="221"/>
        <end position="255"/>
    </location>
</feature>
<dbReference type="Pfam" id="PF13041">
    <property type="entry name" value="PPR_2"/>
    <property type="match status" value="2"/>
</dbReference>
<dbReference type="PROSITE" id="PS51375">
    <property type="entry name" value="PPR"/>
    <property type="match status" value="3"/>
</dbReference>
<dbReference type="NCBIfam" id="TIGR00756">
    <property type="entry name" value="PPR"/>
    <property type="match status" value="4"/>
</dbReference>
<dbReference type="EMBL" id="JAIWQS010000010">
    <property type="protein sequence ID" value="KAJ8753078.1"/>
    <property type="molecule type" value="Genomic_DNA"/>
</dbReference>